<keyword evidence="3" id="KW-0813">Transport</keyword>
<dbReference type="GO" id="GO:0022857">
    <property type="term" value="F:transmembrane transporter activity"/>
    <property type="evidence" value="ECO:0007669"/>
    <property type="project" value="InterPro"/>
</dbReference>
<dbReference type="AlphaFoldDB" id="A0A6B2L5U7"/>
<dbReference type="EMBL" id="GIBP01003366">
    <property type="protein sequence ID" value="NDV32335.1"/>
    <property type="molecule type" value="Transcribed_RNA"/>
</dbReference>
<evidence type="ECO:0000256" key="3">
    <source>
        <dbReference type="ARBA" id="ARBA00022448"/>
    </source>
</evidence>
<protein>
    <recommendedName>
        <fullName evidence="9">Major facilitator superfamily (MFS) profile domain-containing protein</fullName>
    </recommendedName>
</protein>
<dbReference type="SUPFAM" id="SSF103473">
    <property type="entry name" value="MFS general substrate transporter"/>
    <property type="match status" value="1"/>
</dbReference>
<sequence length="385" mass="42317">MEDEGMSLLFLGAMDTLHLLLYTFGQFYNGSLVDLKGPRVLLSAGLVGAAISVGLFGLLGFMSDLFWYPLLFHLLLTVLWGINGYAQSTGWPASIKALTPWFKDNKGLVMGLWTTSYTIGGILGTVLATYLIKWFNWKTSFIIPAIFAVITGAISYQLLPEDPEKSSPSREHKKNTPAKVSHFQQIKEAFTVSGIVYISFSYFCVKLIRYTLLYWLPYYLSYSLHYDQTTSGLMSTWVEIGGTFGGIFIGYISDYFPGKSVLVAAPCSLVISMGLFFFQGLPNGDNLFMTGGLLFLIGFYTAAPEILLSGVVVQDIAGKENLGSVVGVVNGVGSFGSALQGILVATIAKWSWDYVFYLLIVLSALSFVSLIPPCLWIFNKKVKTT</sequence>
<comment type="subcellular location">
    <subcellularLocation>
        <location evidence="1">Membrane</location>
        <topology evidence="1">Multi-pass membrane protein</topology>
    </subcellularLocation>
</comment>
<proteinExistence type="inferred from homology"/>
<feature type="transmembrane region" description="Helical" evidence="8">
    <location>
        <begin position="40"/>
        <end position="59"/>
    </location>
</feature>
<dbReference type="Gene3D" id="1.20.1250.20">
    <property type="entry name" value="MFS general substrate transporter like domains"/>
    <property type="match status" value="2"/>
</dbReference>
<dbReference type="InterPro" id="IPR020846">
    <property type="entry name" value="MFS_dom"/>
</dbReference>
<feature type="transmembrane region" description="Helical" evidence="8">
    <location>
        <begin position="232"/>
        <end position="252"/>
    </location>
</feature>
<feature type="transmembrane region" description="Helical" evidence="8">
    <location>
        <begin position="354"/>
        <end position="378"/>
    </location>
</feature>
<name>A0A6B2L5U7_9EUKA</name>
<dbReference type="InterPro" id="IPR011701">
    <property type="entry name" value="MFS"/>
</dbReference>
<dbReference type="PROSITE" id="PS50850">
    <property type="entry name" value="MFS"/>
    <property type="match status" value="1"/>
</dbReference>
<evidence type="ECO:0000256" key="7">
    <source>
        <dbReference type="ARBA" id="ARBA00023136"/>
    </source>
</evidence>
<keyword evidence="6 8" id="KW-1133">Transmembrane helix</keyword>
<evidence type="ECO:0000256" key="1">
    <source>
        <dbReference type="ARBA" id="ARBA00004141"/>
    </source>
</evidence>
<feature type="transmembrane region" description="Helical" evidence="8">
    <location>
        <begin position="189"/>
        <end position="212"/>
    </location>
</feature>
<comment type="similarity">
    <text evidence="2">Belongs to the major facilitator superfamily. Organophosphate:Pi antiporter (OPA) (TC 2.A.1.4) family.</text>
</comment>
<feature type="transmembrane region" description="Helical" evidence="8">
    <location>
        <begin position="325"/>
        <end position="348"/>
    </location>
</feature>
<feature type="transmembrane region" description="Helical" evidence="8">
    <location>
        <begin position="287"/>
        <end position="313"/>
    </location>
</feature>
<evidence type="ECO:0000256" key="6">
    <source>
        <dbReference type="ARBA" id="ARBA00022989"/>
    </source>
</evidence>
<dbReference type="InterPro" id="IPR000849">
    <property type="entry name" value="Sugar_P_transporter"/>
</dbReference>
<dbReference type="Pfam" id="PF07690">
    <property type="entry name" value="MFS_1"/>
    <property type="match status" value="1"/>
</dbReference>
<dbReference type="PANTHER" id="PTHR43184">
    <property type="entry name" value="MAJOR FACILITATOR SUPERFAMILY TRANSPORTER 16, ISOFORM B"/>
    <property type="match status" value="1"/>
</dbReference>
<feature type="domain" description="Major facilitator superfamily (MFS) profile" evidence="9">
    <location>
        <begin position="1"/>
        <end position="381"/>
    </location>
</feature>
<keyword evidence="5 8" id="KW-0812">Transmembrane</keyword>
<evidence type="ECO:0000256" key="2">
    <source>
        <dbReference type="ARBA" id="ARBA00009598"/>
    </source>
</evidence>
<dbReference type="PIRSF" id="PIRSF002808">
    <property type="entry name" value="Hexose_phosphate_transp"/>
    <property type="match status" value="1"/>
</dbReference>
<keyword evidence="4" id="KW-0762">Sugar transport</keyword>
<feature type="transmembrane region" description="Helical" evidence="8">
    <location>
        <begin position="107"/>
        <end position="135"/>
    </location>
</feature>
<evidence type="ECO:0000313" key="10">
    <source>
        <dbReference type="EMBL" id="NDV32335.1"/>
    </source>
</evidence>
<reference evidence="10" key="1">
    <citation type="journal article" date="2020" name="J. Eukaryot. Microbiol.">
        <title>De novo Sequencing, Assembly and Annotation of the Transcriptome for the Free-Living Testate Amoeba Arcella intermedia.</title>
        <authorList>
            <person name="Ribeiro G.M."/>
            <person name="Porfirio-Sousa A.L."/>
            <person name="Maurer-Alcala X.X."/>
            <person name="Katz L.A."/>
            <person name="Lahr D.J.G."/>
        </authorList>
    </citation>
    <scope>NUCLEOTIDE SEQUENCE</scope>
</reference>
<evidence type="ECO:0000256" key="8">
    <source>
        <dbReference type="SAM" id="Phobius"/>
    </source>
</evidence>
<evidence type="ECO:0000259" key="9">
    <source>
        <dbReference type="PROSITE" id="PS50850"/>
    </source>
</evidence>
<evidence type="ECO:0000256" key="4">
    <source>
        <dbReference type="ARBA" id="ARBA00022597"/>
    </source>
</evidence>
<feature type="transmembrane region" description="Helical" evidence="8">
    <location>
        <begin position="65"/>
        <end position="86"/>
    </location>
</feature>
<organism evidence="10">
    <name type="scientific">Arcella intermedia</name>
    <dbReference type="NCBI Taxonomy" id="1963864"/>
    <lineage>
        <taxon>Eukaryota</taxon>
        <taxon>Amoebozoa</taxon>
        <taxon>Tubulinea</taxon>
        <taxon>Elardia</taxon>
        <taxon>Arcellinida</taxon>
        <taxon>Sphaerothecina</taxon>
        <taxon>Arcellidae</taxon>
        <taxon>Arcella</taxon>
    </lineage>
</organism>
<keyword evidence="7 8" id="KW-0472">Membrane</keyword>
<dbReference type="InterPro" id="IPR036259">
    <property type="entry name" value="MFS_trans_sf"/>
</dbReference>
<dbReference type="GO" id="GO:0005789">
    <property type="term" value="C:endoplasmic reticulum membrane"/>
    <property type="evidence" value="ECO:0007669"/>
    <property type="project" value="TreeGrafter"/>
</dbReference>
<accession>A0A6B2L5U7</accession>
<evidence type="ECO:0000256" key="5">
    <source>
        <dbReference type="ARBA" id="ARBA00022692"/>
    </source>
</evidence>
<feature type="transmembrane region" description="Helical" evidence="8">
    <location>
        <begin position="6"/>
        <end position="28"/>
    </location>
</feature>
<feature type="transmembrane region" description="Helical" evidence="8">
    <location>
        <begin position="261"/>
        <end position="281"/>
    </location>
</feature>
<dbReference type="PANTHER" id="PTHR43184:SF12">
    <property type="entry name" value="SUGAR PHOSPHATE EXCHANGER 3"/>
    <property type="match status" value="1"/>
</dbReference>